<feature type="region of interest" description="Disordered" evidence="2">
    <location>
        <begin position="478"/>
        <end position="512"/>
    </location>
</feature>
<gene>
    <name evidence="3" type="ORF">Agub_g10312</name>
</gene>
<feature type="compositionally biased region" description="Basic and acidic residues" evidence="2">
    <location>
        <begin position="260"/>
        <end position="271"/>
    </location>
</feature>
<evidence type="ECO:0000256" key="2">
    <source>
        <dbReference type="SAM" id="MobiDB-lite"/>
    </source>
</evidence>
<evidence type="ECO:0000313" key="4">
    <source>
        <dbReference type="Proteomes" id="UP001054857"/>
    </source>
</evidence>
<feature type="compositionally biased region" description="Gly residues" evidence="2">
    <location>
        <begin position="231"/>
        <end position="249"/>
    </location>
</feature>
<feature type="coiled-coil region" evidence="1">
    <location>
        <begin position="629"/>
        <end position="663"/>
    </location>
</feature>
<comment type="caution">
    <text evidence="3">The sequence shown here is derived from an EMBL/GenBank/DDBJ whole genome shotgun (WGS) entry which is preliminary data.</text>
</comment>
<feature type="region of interest" description="Disordered" evidence="2">
    <location>
        <begin position="1"/>
        <end position="22"/>
    </location>
</feature>
<feature type="region of interest" description="Disordered" evidence="2">
    <location>
        <begin position="577"/>
        <end position="617"/>
    </location>
</feature>
<feature type="region of interest" description="Disordered" evidence="2">
    <location>
        <begin position="216"/>
        <end position="309"/>
    </location>
</feature>
<reference evidence="3 4" key="1">
    <citation type="journal article" date="2021" name="Sci. Rep.">
        <title>Genome sequencing of the multicellular alga Astrephomene provides insights into convergent evolution of germ-soma differentiation.</title>
        <authorList>
            <person name="Yamashita S."/>
            <person name="Yamamoto K."/>
            <person name="Matsuzaki R."/>
            <person name="Suzuki S."/>
            <person name="Yamaguchi H."/>
            <person name="Hirooka S."/>
            <person name="Minakuchi Y."/>
            <person name="Miyagishima S."/>
            <person name="Kawachi M."/>
            <person name="Toyoda A."/>
            <person name="Nozaki H."/>
        </authorList>
    </citation>
    <scope>NUCLEOTIDE SEQUENCE [LARGE SCALE GENOMIC DNA]</scope>
    <source>
        <strain evidence="3 4">NIES-4017</strain>
    </source>
</reference>
<proteinExistence type="predicted"/>
<feature type="region of interest" description="Disordered" evidence="2">
    <location>
        <begin position="397"/>
        <end position="440"/>
    </location>
</feature>
<sequence>MSSRNVGGNGNAPEEVGGLPSAPTLDQVYAAIMSRKNNVQELPGALDAAASEAAARFHSGLGGSLRTNTLEQLLLQGLAPGADDSALGGPLSVMRSNTMEGILRDAMSGGRELQDLMGDWNHQQQQQQRQQQLQQQLSGSENKFVEGLLSDMEAIDAAPPDVHTLRRTFTLERLLSGGESESAGSLLRAGSPALPNQLQQQHQLLLLQQAQQQQQQALLPQRQHSGAAGAVAGGGGGDAAAGGGDGGAAAQGMRASGARSTERLQRQESLHRLAASSGPGQLPRPGSSGGPMGPPATRGPPAGGSLLRAATGSGRYGAAASAAIAEDDGAVSRSPKRLKQHHHLPVAVHLKSEAAAGGGGGGGGMAAAPQRSWSQSLLDLAKAAAALDGCDLDEVEGGHGAASAAGGKEGEGRDRQLTQPQQRRGAEVEGGAGERGRRKEAVAERLGNVPADTPIPLPPQCTAVPSAAAAAAGVECGPAAGEQQQGGSQNDGGAELPGGVGGKPSSPLPASVSPAAAATAATGAAAGGAVAAAAAGIAGVAGASGGGGEGGAGEEAPEGAAAAAAVQLLRSLSGPLLLKPPAGSQGAMGGGAGEERGRAQAARGGAAGGGGEEAAVAASSPDCSDWKLLQQLRSEAARLSAFNSALQEQQEAVLRQVEVLQARNTRMKQTLLEACHAKGIHADMELLHVSLQHHRAQPLPEAQAAQLAAALLGRHGGDLAATVQQMLALALGPGGGAGGLEGGGGVAAGGLGERVGEAGQQAGL</sequence>
<feature type="compositionally biased region" description="Basic and acidic residues" evidence="2">
    <location>
        <begin position="424"/>
        <end position="440"/>
    </location>
</feature>
<protein>
    <submittedName>
        <fullName evidence="3">Uncharacterized protein</fullName>
    </submittedName>
</protein>
<keyword evidence="4" id="KW-1185">Reference proteome</keyword>
<dbReference type="Proteomes" id="UP001054857">
    <property type="component" value="Unassembled WGS sequence"/>
</dbReference>
<keyword evidence="1" id="KW-0175">Coiled coil</keyword>
<evidence type="ECO:0000313" key="3">
    <source>
        <dbReference type="EMBL" id="GFR48417.1"/>
    </source>
</evidence>
<feature type="compositionally biased region" description="Low complexity" evidence="2">
    <location>
        <begin position="299"/>
        <end position="309"/>
    </location>
</feature>
<name>A0AAD3DX87_9CHLO</name>
<dbReference type="EMBL" id="BMAR01000023">
    <property type="protein sequence ID" value="GFR48417.1"/>
    <property type="molecule type" value="Genomic_DNA"/>
</dbReference>
<evidence type="ECO:0000256" key="1">
    <source>
        <dbReference type="SAM" id="Coils"/>
    </source>
</evidence>
<dbReference type="AlphaFoldDB" id="A0AAD3DX87"/>
<organism evidence="3 4">
    <name type="scientific">Astrephomene gubernaculifera</name>
    <dbReference type="NCBI Taxonomy" id="47775"/>
    <lineage>
        <taxon>Eukaryota</taxon>
        <taxon>Viridiplantae</taxon>
        <taxon>Chlorophyta</taxon>
        <taxon>core chlorophytes</taxon>
        <taxon>Chlorophyceae</taxon>
        <taxon>CS clade</taxon>
        <taxon>Chlamydomonadales</taxon>
        <taxon>Astrephomenaceae</taxon>
        <taxon>Astrephomene</taxon>
    </lineage>
</organism>
<accession>A0AAD3DX87</accession>
<feature type="compositionally biased region" description="Low complexity" evidence="2">
    <location>
        <begin position="216"/>
        <end position="230"/>
    </location>
</feature>